<dbReference type="Proteomes" id="UP000887116">
    <property type="component" value="Unassembled WGS sequence"/>
</dbReference>
<evidence type="ECO:0000313" key="1">
    <source>
        <dbReference type="EMBL" id="GFQ87254.1"/>
    </source>
</evidence>
<proteinExistence type="predicted"/>
<sequence>MAFITKGRKEDLRRLAWEMGLVMAEDLRILEIKQLILRSEGNGFFTKSWHIVLNLRHRNWSFSDSPRRTYNFVKEIIIQEVQSRLNLEENTCLLREDEGKCLTPEQRNELGTLLNLYGTVFEPGGDSTSFIVPRINSGDNYLVSVTLNFTVYRNSGAASSPIPFSQSPSIKSNYSRGGSLSYVGSIPTICSSGINRTVTPASLGTPYRYTDPAYSTSPPRNPLLSPKDRSLSPITLRTINHNAFADDLAVVTTGKARRTLEIETNSILDQISNKLKNLKLVISPEKTYSVAFRCTARGGTVFRRKPIFKINNVTIKVVNSIKYLGLIIDNRLS</sequence>
<evidence type="ECO:0000313" key="2">
    <source>
        <dbReference type="Proteomes" id="UP000887116"/>
    </source>
</evidence>
<dbReference type="OrthoDB" id="6433986at2759"/>
<dbReference type="AlphaFoldDB" id="A0A8X6FTY1"/>
<accession>A0A8X6FTY1</accession>
<name>A0A8X6FTY1_TRICU</name>
<keyword evidence="2" id="KW-1185">Reference proteome</keyword>
<reference evidence="1" key="1">
    <citation type="submission" date="2020-07" db="EMBL/GenBank/DDBJ databases">
        <title>Multicomponent nature underlies the extraordinary mechanical properties of spider dragline silk.</title>
        <authorList>
            <person name="Kono N."/>
            <person name="Nakamura H."/>
            <person name="Mori M."/>
            <person name="Yoshida Y."/>
            <person name="Ohtoshi R."/>
            <person name="Malay A.D."/>
            <person name="Moran D.A.P."/>
            <person name="Tomita M."/>
            <person name="Numata K."/>
            <person name="Arakawa K."/>
        </authorList>
    </citation>
    <scope>NUCLEOTIDE SEQUENCE</scope>
</reference>
<evidence type="ECO:0008006" key="3">
    <source>
        <dbReference type="Google" id="ProtNLM"/>
    </source>
</evidence>
<dbReference type="EMBL" id="BMAO01033133">
    <property type="protein sequence ID" value="GFQ87254.1"/>
    <property type="molecule type" value="Genomic_DNA"/>
</dbReference>
<organism evidence="1 2">
    <name type="scientific">Trichonephila clavata</name>
    <name type="common">Joro spider</name>
    <name type="synonym">Nephila clavata</name>
    <dbReference type="NCBI Taxonomy" id="2740835"/>
    <lineage>
        <taxon>Eukaryota</taxon>
        <taxon>Metazoa</taxon>
        <taxon>Ecdysozoa</taxon>
        <taxon>Arthropoda</taxon>
        <taxon>Chelicerata</taxon>
        <taxon>Arachnida</taxon>
        <taxon>Araneae</taxon>
        <taxon>Araneomorphae</taxon>
        <taxon>Entelegynae</taxon>
        <taxon>Araneoidea</taxon>
        <taxon>Nephilidae</taxon>
        <taxon>Trichonephila</taxon>
    </lineage>
</organism>
<protein>
    <recommendedName>
        <fullName evidence="3">Reverse transcriptase domain-containing protein</fullName>
    </recommendedName>
</protein>
<gene>
    <name evidence="1" type="primary">NCL1_57192</name>
    <name evidence="1" type="ORF">TNCT_599831</name>
</gene>
<comment type="caution">
    <text evidence="1">The sequence shown here is derived from an EMBL/GenBank/DDBJ whole genome shotgun (WGS) entry which is preliminary data.</text>
</comment>